<keyword evidence="9 12" id="KW-0238">DNA-binding</keyword>
<evidence type="ECO:0000256" key="4">
    <source>
        <dbReference type="ARBA" id="ARBA00022490"/>
    </source>
</evidence>
<dbReference type="KEGG" id="wei:EQG49_07190"/>
<comment type="subcellular location">
    <subcellularLocation>
        <location evidence="1 12 13">Cytoplasm</location>
    </subcellularLocation>
</comment>
<dbReference type="NCBIfam" id="TIGR00611">
    <property type="entry name" value="recf"/>
    <property type="match status" value="1"/>
</dbReference>
<dbReference type="PANTHER" id="PTHR32182">
    <property type="entry name" value="DNA REPLICATION AND REPAIR PROTEIN RECF"/>
    <property type="match status" value="1"/>
</dbReference>
<evidence type="ECO:0000256" key="11">
    <source>
        <dbReference type="ARBA" id="ARBA00023236"/>
    </source>
</evidence>
<dbReference type="PROSITE" id="PS00618">
    <property type="entry name" value="RECF_2"/>
    <property type="match status" value="1"/>
</dbReference>
<evidence type="ECO:0000256" key="10">
    <source>
        <dbReference type="ARBA" id="ARBA00023204"/>
    </source>
</evidence>
<dbReference type="AlphaFoldDB" id="A0A4P6YU07"/>
<name>A0A4P6YU07_9LACO</name>
<dbReference type="Gene3D" id="3.40.50.300">
    <property type="entry name" value="P-loop containing nucleotide triphosphate hydrolases"/>
    <property type="match status" value="1"/>
</dbReference>
<gene>
    <name evidence="12 15" type="primary">recF</name>
    <name evidence="15" type="ORF">EQG49_07190</name>
</gene>
<dbReference type="GO" id="GO:0006302">
    <property type="term" value="P:double-strand break repair"/>
    <property type="evidence" value="ECO:0007669"/>
    <property type="project" value="TreeGrafter"/>
</dbReference>
<sequence>MQLENLVLRNFRNYSELSVEFAPGVNVLLGPNAQGKTNLLEAIYVLALARSHRTNSDKDLIGWEGSEALIGGRVRKAVGDVPLELQFTKKGKKARVNHLEQAKLSQYVGHLNVVLFAPEDLDLVKGAPTVRRNFIDREFGQISPKYLYNASQYRNVLRQRNNYLRQLQTKQAKDLVYLDVLTDQLVAFGGEILLARKLLLQKLEAAAQPIHESITDGKEHLVFHYVSQVPITELADLASVNAALQEKFAQQRSRELQQGTTLVGPHRDDLQFIVNEKNVQTFGSQGQQRTTALAVKLAEIDLMKEETGEYPVLLLDDVLSELDSTRQTHLLKTIQDRVQTFITTPSLNDITRQLIKEPKIFAISAGKLTEETDG</sequence>
<evidence type="ECO:0000256" key="6">
    <source>
        <dbReference type="ARBA" id="ARBA00022741"/>
    </source>
</evidence>
<dbReference type="GO" id="GO:0009432">
    <property type="term" value="P:SOS response"/>
    <property type="evidence" value="ECO:0007669"/>
    <property type="project" value="UniProtKB-UniRule"/>
</dbReference>
<dbReference type="RefSeq" id="WP_133363337.1">
    <property type="nucleotide sequence ID" value="NZ_CP037940.1"/>
</dbReference>
<dbReference type="InterPro" id="IPR027417">
    <property type="entry name" value="P-loop_NTPase"/>
</dbReference>
<dbReference type="GO" id="GO:0003697">
    <property type="term" value="F:single-stranded DNA binding"/>
    <property type="evidence" value="ECO:0007669"/>
    <property type="project" value="UniProtKB-UniRule"/>
</dbReference>
<keyword evidence="4 12" id="KW-0963">Cytoplasm</keyword>
<keyword evidence="11 12" id="KW-0742">SOS response</keyword>
<comment type="similarity">
    <text evidence="2 12 13">Belongs to the RecF family.</text>
</comment>
<dbReference type="SUPFAM" id="SSF52540">
    <property type="entry name" value="P-loop containing nucleoside triphosphate hydrolases"/>
    <property type="match status" value="1"/>
</dbReference>
<evidence type="ECO:0000313" key="16">
    <source>
        <dbReference type="Proteomes" id="UP000292886"/>
    </source>
</evidence>
<dbReference type="CDD" id="cd03242">
    <property type="entry name" value="ABC_RecF"/>
    <property type="match status" value="1"/>
</dbReference>
<evidence type="ECO:0000256" key="9">
    <source>
        <dbReference type="ARBA" id="ARBA00023125"/>
    </source>
</evidence>
<keyword evidence="16" id="KW-1185">Reference proteome</keyword>
<evidence type="ECO:0000259" key="14">
    <source>
        <dbReference type="Pfam" id="PF02463"/>
    </source>
</evidence>
<dbReference type="Gene3D" id="1.20.1050.90">
    <property type="entry name" value="RecF/RecN/SMC, N-terminal domain"/>
    <property type="match status" value="1"/>
</dbReference>
<dbReference type="Pfam" id="PF02463">
    <property type="entry name" value="SMC_N"/>
    <property type="match status" value="1"/>
</dbReference>
<keyword evidence="5 12" id="KW-0235">DNA replication</keyword>
<dbReference type="FunFam" id="1.20.1050.90:FF:000002">
    <property type="entry name" value="DNA replication and repair protein RecF"/>
    <property type="match status" value="1"/>
</dbReference>
<dbReference type="InterPro" id="IPR042174">
    <property type="entry name" value="RecF_2"/>
</dbReference>
<organism evidence="15 16">
    <name type="scientific">Periweissella cryptocerci</name>
    <dbReference type="NCBI Taxonomy" id="2506420"/>
    <lineage>
        <taxon>Bacteria</taxon>
        <taxon>Bacillati</taxon>
        <taxon>Bacillota</taxon>
        <taxon>Bacilli</taxon>
        <taxon>Lactobacillales</taxon>
        <taxon>Lactobacillaceae</taxon>
        <taxon>Periweissella</taxon>
    </lineage>
</organism>
<dbReference type="GO" id="GO:0005737">
    <property type="term" value="C:cytoplasm"/>
    <property type="evidence" value="ECO:0007669"/>
    <property type="project" value="UniProtKB-SubCell"/>
</dbReference>
<keyword evidence="6 12" id="KW-0547">Nucleotide-binding</keyword>
<dbReference type="EMBL" id="CP037940">
    <property type="protein sequence ID" value="QBO36259.1"/>
    <property type="molecule type" value="Genomic_DNA"/>
</dbReference>
<evidence type="ECO:0000256" key="2">
    <source>
        <dbReference type="ARBA" id="ARBA00008016"/>
    </source>
</evidence>
<evidence type="ECO:0000256" key="13">
    <source>
        <dbReference type="RuleBase" id="RU000578"/>
    </source>
</evidence>
<dbReference type="HAMAP" id="MF_00365">
    <property type="entry name" value="RecF"/>
    <property type="match status" value="1"/>
</dbReference>
<dbReference type="PROSITE" id="PS00617">
    <property type="entry name" value="RECF_1"/>
    <property type="match status" value="1"/>
</dbReference>
<dbReference type="GO" id="GO:0005524">
    <property type="term" value="F:ATP binding"/>
    <property type="evidence" value="ECO:0007669"/>
    <property type="project" value="UniProtKB-UniRule"/>
</dbReference>
<feature type="binding site" evidence="12">
    <location>
        <begin position="30"/>
        <end position="37"/>
    </location>
    <ligand>
        <name>ATP</name>
        <dbReference type="ChEBI" id="CHEBI:30616"/>
    </ligand>
</feature>
<dbReference type="PANTHER" id="PTHR32182:SF0">
    <property type="entry name" value="DNA REPLICATION AND REPAIR PROTEIN RECF"/>
    <property type="match status" value="1"/>
</dbReference>
<accession>A0A4P6YU07</accession>
<evidence type="ECO:0000256" key="7">
    <source>
        <dbReference type="ARBA" id="ARBA00022763"/>
    </source>
</evidence>
<dbReference type="OrthoDB" id="9803889at2"/>
<dbReference type="GO" id="GO:0000731">
    <property type="term" value="P:DNA synthesis involved in DNA repair"/>
    <property type="evidence" value="ECO:0007669"/>
    <property type="project" value="TreeGrafter"/>
</dbReference>
<dbReference type="InterPro" id="IPR001238">
    <property type="entry name" value="DNA-binding_RecF"/>
</dbReference>
<reference evidence="16" key="1">
    <citation type="submission" date="2019-03" db="EMBL/GenBank/DDBJ databases">
        <title>Weissella sp. 26KH-42 Genome sequencing.</title>
        <authorList>
            <person name="Heo J."/>
            <person name="Kim S.-J."/>
            <person name="Kim J.-S."/>
            <person name="Hong S.-B."/>
            <person name="Kwon S.-W."/>
        </authorList>
    </citation>
    <scope>NUCLEOTIDE SEQUENCE [LARGE SCALE GENOMIC DNA]</scope>
    <source>
        <strain evidence="16">26KH-42</strain>
    </source>
</reference>
<feature type="domain" description="RecF/RecN/SMC N-terminal" evidence="14">
    <location>
        <begin position="3"/>
        <end position="344"/>
    </location>
</feature>
<dbReference type="GO" id="GO:0006260">
    <property type="term" value="P:DNA replication"/>
    <property type="evidence" value="ECO:0007669"/>
    <property type="project" value="UniProtKB-UniRule"/>
</dbReference>
<evidence type="ECO:0000256" key="1">
    <source>
        <dbReference type="ARBA" id="ARBA00004496"/>
    </source>
</evidence>
<evidence type="ECO:0000256" key="5">
    <source>
        <dbReference type="ARBA" id="ARBA00022705"/>
    </source>
</evidence>
<evidence type="ECO:0000256" key="3">
    <source>
        <dbReference type="ARBA" id="ARBA00020170"/>
    </source>
</evidence>
<evidence type="ECO:0000313" key="15">
    <source>
        <dbReference type="EMBL" id="QBO36259.1"/>
    </source>
</evidence>
<dbReference type="Proteomes" id="UP000292886">
    <property type="component" value="Chromosome"/>
</dbReference>
<dbReference type="InterPro" id="IPR018078">
    <property type="entry name" value="DNA-binding_RecF_CS"/>
</dbReference>
<dbReference type="InterPro" id="IPR003395">
    <property type="entry name" value="RecF/RecN/SMC_N"/>
</dbReference>
<proteinExistence type="inferred from homology"/>
<evidence type="ECO:0000256" key="12">
    <source>
        <dbReference type="HAMAP-Rule" id="MF_00365"/>
    </source>
</evidence>
<keyword evidence="8 12" id="KW-0067">ATP-binding</keyword>
<keyword evidence="10 12" id="KW-0234">DNA repair</keyword>
<comment type="function">
    <text evidence="12 13">The RecF protein is involved in DNA metabolism; it is required for DNA replication and normal SOS inducibility. RecF binds preferentially to single-stranded, linear DNA. It also seems to bind ATP.</text>
</comment>
<protein>
    <recommendedName>
        <fullName evidence="3 12">DNA replication and repair protein RecF</fullName>
    </recommendedName>
</protein>
<keyword evidence="7 12" id="KW-0227">DNA damage</keyword>
<evidence type="ECO:0000256" key="8">
    <source>
        <dbReference type="ARBA" id="ARBA00022840"/>
    </source>
</evidence>